<protein>
    <recommendedName>
        <fullName evidence="3">Lipoprotein</fullName>
    </recommendedName>
</protein>
<sequence length="149" mass="15830">MRFGIRLLTVATATVATGVLLVGCSSTPAEELEDWWSSGGGDDRVKALSDSSSHVNTASMQLMDDKRTACQELLAAVAKAKKYGTPPSEKAKGFWAEALTDFEHGSNACVAGVDQKDEPQTNEGIREVQRAIGILASAVSMIRSDLEAK</sequence>
<evidence type="ECO:0000313" key="1">
    <source>
        <dbReference type="EMBL" id="MCC0097640.1"/>
    </source>
</evidence>
<evidence type="ECO:0008006" key="3">
    <source>
        <dbReference type="Google" id="ProtNLM"/>
    </source>
</evidence>
<reference evidence="1 2" key="1">
    <citation type="submission" date="2021-08" db="EMBL/GenBank/DDBJ databases">
        <title>Genomic Architecture of Streptomyces flavotricini NGL1 and Streptomyces erythrochromogenes HMS4 With Differential Plant Beneficial attributes and laccase production capabilities.</title>
        <authorList>
            <person name="Salwan R."/>
            <person name="Kaur R."/>
            <person name="Sharma V."/>
        </authorList>
    </citation>
    <scope>NUCLEOTIDE SEQUENCE [LARGE SCALE GENOMIC DNA]</scope>
    <source>
        <strain evidence="1 2">NGL1</strain>
    </source>
</reference>
<dbReference type="Proteomes" id="UP001520654">
    <property type="component" value="Unassembled WGS sequence"/>
</dbReference>
<name>A0ABS8E922_9ACTN</name>
<evidence type="ECO:0000313" key="2">
    <source>
        <dbReference type="Proteomes" id="UP001520654"/>
    </source>
</evidence>
<proteinExistence type="predicted"/>
<dbReference type="EMBL" id="JAINUL010000001">
    <property type="protein sequence ID" value="MCC0097640.1"/>
    <property type="molecule type" value="Genomic_DNA"/>
</dbReference>
<comment type="caution">
    <text evidence="1">The sequence shown here is derived from an EMBL/GenBank/DDBJ whole genome shotgun (WGS) entry which is preliminary data.</text>
</comment>
<dbReference type="PROSITE" id="PS51257">
    <property type="entry name" value="PROKAR_LIPOPROTEIN"/>
    <property type="match status" value="1"/>
</dbReference>
<gene>
    <name evidence="1" type="ORF">K7B10_23230</name>
</gene>
<keyword evidence="2" id="KW-1185">Reference proteome</keyword>
<dbReference type="RefSeq" id="WP_229338797.1">
    <property type="nucleotide sequence ID" value="NZ_JAINUL010000001.1"/>
</dbReference>
<organism evidence="1 2">
    <name type="scientific">Streptomyces flavotricini</name>
    <dbReference type="NCBI Taxonomy" id="66888"/>
    <lineage>
        <taxon>Bacteria</taxon>
        <taxon>Bacillati</taxon>
        <taxon>Actinomycetota</taxon>
        <taxon>Actinomycetes</taxon>
        <taxon>Kitasatosporales</taxon>
        <taxon>Streptomycetaceae</taxon>
        <taxon>Streptomyces</taxon>
    </lineage>
</organism>
<accession>A0ABS8E922</accession>